<reference evidence="2" key="1">
    <citation type="submission" date="2017-09" db="EMBL/GenBank/DDBJ databases">
        <title>Depth-based differentiation of microbial function through sediment-hosted aquifers and enrichment of novel symbionts in the deep terrestrial subsurface.</title>
        <authorList>
            <person name="Probst A.J."/>
            <person name="Ladd B."/>
            <person name="Jarett J.K."/>
            <person name="Geller-Mcgrath D.E."/>
            <person name="Sieber C.M.K."/>
            <person name="Emerson J.B."/>
            <person name="Anantharaman K."/>
            <person name="Thomas B.C."/>
            <person name="Malmstrom R."/>
            <person name="Stieglmeier M."/>
            <person name="Klingl A."/>
            <person name="Woyke T."/>
            <person name="Ryan C.M."/>
            <person name="Banfield J.F."/>
        </authorList>
    </citation>
    <scope>NUCLEOTIDE SEQUENCE [LARGE SCALE GENOMIC DNA]</scope>
</reference>
<dbReference type="SUPFAM" id="SSF54197">
    <property type="entry name" value="HIT-like"/>
    <property type="match status" value="1"/>
</dbReference>
<gene>
    <name evidence="1" type="ORF">COT49_01885</name>
</gene>
<accession>A0A2H0XDZ7</accession>
<organism evidence="1 2">
    <name type="scientific">candidate division WWE3 bacterium CG08_land_8_20_14_0_20_40_13</name>
    <dbReference type="NCBI Taxonomy" id="1975084"/>
    <lineage>
        <taxon>Bacteria</taxon>
        <taxon>Katanobacteria</taxon>
    </lineage>
</organism>
<dbReference type="Proteomes" id="UP000230340">
    <property type="component" value="Unassembled WGS sequence"/>
</dbReference>
<dbReference type="EMBL" id="PEYT01000014">
    <property type="protein sequence ID" value="PIS23102.1"/>
    <property type="molecule type" value="Genomic_DNA"/>
</dbReference>
<evidence type="ECO:0000313" key="1">
    <source>
        <dbReference type="EMBL" id="PIS23102.1"/>
    </source>
</evidence>
<protein>
    <submittedName>
        <fullName evidence="1">Uncharacterized protein</fullName>
    </submittedName>
</protein>
<proteinExistence type="predicted"/>
<dbReference type="Gene3D" id="3.30.428.10">
    <property type="entry name" value="HIT-like"/>
    <property type="match status" value="1"/>
</dbReference>
<sequence length="356" mass="40321">MFFKDQLLSKIEKLDTATREKFTRIYKINISHGKLLIPDSMISWVKSNFGDVGSVEHQEFVKIFNRITGEGSIFNELRTKRPVIVDQSLGGAKEEVEKCFGDYFANPKTSTPEDVFGRIKGKYCITASNIAKYDGFSGLIIFNDHNPLNFNAEKIADYLEVASLYFKKAHEVNPDAIYPFFAWNALWRAGASIIHGHAQVVLTEGMAYSKIDMLRRQVLDYENLHLSNYFDDIFAVHKALGLGMEYGKTRIMVKLTPIKNNEILIVGRDYGQELAKSISKVLTALKNNLGVQSFNLVIYLPPLAKTEENWSHIPYIVRIVDRGNLGNKTADIGSMELYAQSIVESNPYKAMEALRN</sequence>
<name>A0A2H0XDZ7_UNCKA</name>
<comment type="caution">
    <text evidence="1">The sequence shown here is derived from an EMBL/GenBank/DDBJ whole genome shotgun (WGS) entry which is preliminary data.</text>
</comment>
<dbReference type="AlphaFoldDB" id="A0A2H0XDZ7"/>
<evidence type="ECO:0000313" key="2">
    <source>
        <dbReference type="Proteomes" id="UP000230340"/>
    </source>
</evidence>
<dbReference type="InterPro" id="IPR036265">
    <property type="entry name" value="HIT-like_sf"/>
</dbReference>